<dbReference type="SMART" id="SM00228">
    <property type="entry name" value="PDZ"/>
    <property type="match status" value="1"/>
</dbReference>
<reference evidence="5" key="3">
    <citation type="submission" date="2016-03" db="UniProtKB">
        <authorList>
            <consortium name="EnsemblProtists"/>
        </authorList>
    </citation>
    <scope>IDENTIFICATION</scope>
</reference>
<feature type="coiled-coil region" evidence="1">
    <location>
        <begin position="558"/>
        <end position="585"/>
    </location>
</feature>
<dbReference type="SUPFAM" id="SSF50156">
    <property type="entry name" value="PDZ domain-like"/>
    <property type="match status" value="1"/>
</dbReference>
<feature type="domain" description="PDZ" evidence="3">
    <location>
        <begin position="66"/>
        <end position="112"/>
    </location>
</feature>
<accession>L1I966</accession>
<sequence>MEEPGIFDRFTKLGEELFNSAGSLMGEHAPHDNRYKHHGAQRSPSAEREEPKQRNARSLSPPLNLRGHCGLVIIPNERGEVVIESIIAGSPAARTGWLCNGDVIFAIDGQRVPHNVGMVKSMLSGGVGEMVDLTVKRYVVAGEARRDERGKFRLINVKLKRTQVMEEAADVQELARTRPAAVPRLPIERSLSQHQPVKPSAPATEEVNPHKAPVISRPRLPIRLAAPQPQSSSPSASNGHQHVDESGRGGAETGRLQQDVKALSLERTMLLASIEELKREATQRKEEIEQLQSNRLSLQESLQEYERDRQYVLAQTRAAQEEMREALAAVEELGIGFKSMTADVERSEEDEIKRVMTLLESANETQKHLNETVMAVGKLAKRVEANKNSDERQGSAGDQLLEQVTAEREDARGREASMSLVLQQTRGELAEMRSKMARMEGELLEARQNLQATQQERKSARDEAERWRMRCEVISQAERDLSQSLQEMGKERSMLQERMRQQDALVDQLAVRIISLHELARGGERSGETRSEQLPNMLEEVHQHMERLTRSKGQEFPAVDEHETRESLEKKLAEMREMMDRARKFYQDYKEGKEIELRALEYELVQQAARFRRRESERQVTMLNPRGHRSLSPVSRRSIDKASEVRQV</sequence>
<reference evidence="4 6" key="1">
    <citation type="journal article" date="2012" name="Nature">
        <title>Algal genomes reveal evolutionary mosaicism and the fate of nucleomorphs.</title>
        <authorList>
            <consortium name="DOE Joint Genome Institute"/>
            <person name="Curtis B.A."/>
            <person name="Tanifuji G."/>
            <person name="Burki F."/>
            <person name="Gruber A."/>
            <person name="Irimia M."/>
            <person name="Maruyama S."/>
            <person name="Arias M.C."/>
            <person name="Ball S.G."/>
            <person name="Gile G.H."/>
            <person name="Hirakawa Y."/>
            <person name="Hopkins J.F."/>
            <person name="Kuo A."/>
            <person name="Rensing S.A."/>
            <person name="Schmutz J."/>
            <person name="Symeonidi A."/>
            <person name="Elias M."/>
            <person name="Eveleigh R.J."/>
            <person name="Herman E.K."/>
            <person name="Klute M.J."/>
            <person name="Nakayama T."/>
            <person name="Obornik M."/>
            <person name="Reyes-Prieto A."/>
            <person name="Armbrust E.V."/>
            <person name="Aves S.J."/>
            <person name="Beiko R.G."/>
            <person name="Coutinho P."/>
            <person name="Dacks J.B."/>
            <person name="Durnford D.G."/>
            <person name="Fast N.M."/>
            <person name="Green B.R."/>
            <person name="Grisdale C.J."/>
            <person name="Hempel F."/>
            <person name="Henrissat B."/>
            <person name="Hoppner M.P."/>
            <person name="Ishida K."/>
            <person name="Kim E."/>
            <person name="Koreny L."/>
            <person name="Kroth P.G."/>
            <person name="Liu Y."/>
            <person name="Malik S.B."/>
            <person name="Maier U.G."/>
            <person name="McRose D."/>
            <person name="Mock T."/>
            <person name="Neilson J.A."/>
            <person name="Onodera N.T."/>
            <person name="Poole A.M."/>
            <person name="Pritham E.J."/>
            <person name="Richards T.A."/>
            <person name="Rocap G."/>
            <person name="Roy S.W."/>
            <person name="Sarai C."/>
            <person name="Schaack S."/>
            <person name="Shirato S."/>
            <person name="Slamovits C.H."/>
            <person name="Spencer D.F."/>
            <person name="Suzuki S."/>
            <person name="Worden A.Z."/>
            <person name="Zauner S."/>
            <person name="Barry K."/>
            <person name="Bell C."/>
            <person name="Bharti A.K."/>
            <person name="Crow J.A."/>
            <person name="Grimwood J."/>
            <person name="Kramer R."/>
            <person name="Lindquist E."/>
            <person name="Lucas S."/>
            <person name="Salamov A."/>
            <person name="McFadden G.I."/>
            <person name="Lane C.E."/>
            <person name="Keeling P.J."/>
            <person name="Gray M.W."/>
            <person name="Grigoriev I.V."/>
            <person name="Archibald J.M."/>
        </authorList>
    </citation>
    <scope>NUCLEOTIDE SEQUENCE</scope>
    <source>
        <strain evidence="4 6">CCMP2712</strain>
    </source>
</reference>
<feature type="compositionally biased region" description="Low complexity" evidence="2">
    <location>
        <begin position="225"/>
        <end position="237"/>
    </location>
</feature>
<feature type="region of interest" description="Disordered" evidence="2">
    <location>
        <begin position="613"/>
        <end position="648"/>
    </location>
</feature>
<evidence type="ECO:0000313" key="4">
    <source>
        <dbReference type="EMBL" id="EKX32763.1"/>
    </source>
</evidence>
<dbReference type="EMBL" id="JH993173">
    <property type="protein sequence ID" value="EKX32763.1"/>
    <property type="molecule type" value="Genomic_DNA"/>
</dbReference>
<feature type="compositionally biased region" description="Basic and acidic residues" evidence="2">
    <location>
        <begin position="637"/>
        <end position="648"/>
    </location>
</feature>
<feature type="coiled-coil region" evidence="1">
    <location>
        <begin position="260"/>
        <end position="333"/>
    </location>
</feature>
<dbReference type="Proteomes" id="UP000011087">
    <property type="component" value="Unassembled WGS sequence"/>
</dbReference>
<protein>
    <recommendedName>
        <fullName evidence="3">PDZ domain-containing protein</fullName>
    </recommendedName>
</protein>
<gene>
    <name evidence="4" type="ORF">GUITHDRAFT_166628</name>
</gene>
<feature type="coiled-coil region" evidence="1">
    <location>
        <begin position="422"/>
        <end position="470"/>
    </location>
</feature>
<reference evidence="6" key="2">
    <citation type="submission" date="2012-11" db="EMBL/GenBank/DDBJ databases">
        <authorList>
            <person name="Kuo A."/>
            <person name="Curtis B.A."/>
            <person name="Tanifuji G."/>
            <person name="Burki F."/>
            <person name="Gruber A."/>
            <person name="Irimia M."/>
            <person name="Maruyama S."/>
            <person name="Arias M.C."/>
            <person name="Ball S.G."/>
            <person name="Gile G.H."/>
            <person name="Hirakawa Y."/>
            <person name="Hopkins J.F."/>
            <person name="Rensing S.A."/>
            <person name="Schmutz J."/>
            <person name="Symeonidi A."/>
            <person name="Elias M."/>
            <person name="Eveleigh R.J."/>
            <person name="Herman E.K."/>
            <person name="Klute M.J."/>
            <person name="Nakayama T."/>
            <person name="Obornik M."/>
            <person name="Reyes-Prieto A."/>
            <person name="Armbrust E.V."/>
            <person name="Aves S.J."/>
            <person name="Beiko R.G."/>
            <person name="Coutinho P."/>
            <person name="Dacks J.B."/>
            <person name="Durnford D.G."/>
            <person name="Fast N.M."/>
            <person name="Green B.R."/>
            <person name="Grisdale C."/>
            <person name="Hempe F."/>
            <person name="Henrissat B."/>
            <person name="Hoppner M.P."/>
            <person name="Ishida K.-I."/>
            <person name="Kim E."/>
            <person name="Koreny L."/>
            <person name="Kroth P.G."/>
            <person name="Liu Y."/>
            <person name="Malik S.-B."/>
            <person name="Maier U.G."/>
            <person name="McRose D."/>
            <person name="Mock T."/>
            <person name="Neilson J.A."/>
            <person name="Onodera N.T."/>
            <person name="Poole A.M."/>
            <person name="Pritham E.J."/>
            <person name="Richards T.A."/>
            <person name="Rocap G."/>
            <person name="Roy S.W."/>
            <person name="Sarai C."/>
            <person name="Schaack S."/>
            <person name="Shirato S."/>
            <person name="Slamovits C.H."/>
            <person name="Spencer D.F."/>
            <person name="Suzuki S."/>
            <person name="Worden A.Z."/>
            <person name="Zauner S."/>
            <person name="Barry K."/>
            <person name="Bell C."/>
            <person name="Bharti A.K."/>
            <person name="Crow J.A."/>
            <person name="Grimwood J."/>
            <person name="Kramer R."/>
            <person name="Lindquist E."/>
            <person name="Lucas S."/>
            <person name="Salamov A."/>
            <person name="McFadden G.I."/>
            <person name="Lane C.E."/>
            <person name="Keeling P.J."/>
            <person name="Gray M.W."/>
            <person name="Grigoriev I.V."/>
            <person name="Archibald J.M."/>
        </authorList>
    </citation>
    <scope>NUCLEOTIDE SEQUENCE</scope>
    <source>
        <strain evidence="6">CCMP2712</strain>
    </source>
</reference>
<keyword evidence="1" id="KW-0175">Coiled coil</keyword>
<name>L1I966_GUITC</name>
<feature type="region of interest" description="Disordered" evidence="2">
    <location>
        <begin position="184"/>
        <end position="255"/>
    </location>
</feature>
<dbReference type="Gene3D" id="2.30.42.10">
    <property type="match status" value="1"/>
</dbReference>
<dbReference type="HOGENOM" id="CLU_423036_0_0_1"/>
<evidence type="ECO:0000256" key="2">
    <source>
        <dbReference type="SAM" id="MobiDB-lite"/>
    </source>
</evidence>
<dbReference type="KEGG" id="gtt:GUITHDRAFT_166628"/>
<proteinExistence type="predicted"/>
<dbReference type="InterPro" id="IPR036034">
    <property type="entry name" value="PDZ_sf"/>
</dbReference>
<dbReference type="PROSITE" id="PS50106">
    <property type="entry name" value="PDZ"/>
    <property type="match status" value="1"/>
</dbReference>
<dbReference type="RefSeq" id="XP_005819743.1">
    <property type="nucleotide sequence ID" value="XM_005819686.1"/>
</dbReference>
<feature type="region of interest" description="Disordered" evidence="2">
    <location>
        <begin position="23"/>
        <end position="62"/>
    </location>
</feature>
<evidence type="ECO:0000313" key="6">
    <source>
        <dbReference type="Proteomes" id="UP000011087"/>
    </source>
</evidence>
<dbReference type="Pfam" id="PF17820">
    <property type="entry name" value="PDZ_6"/>
    <property type="match status" value="1"/>
</dbReference>
<dbReference type="InterPro" id="IPR041489">
    <property type="entry name" value="PDZ_6"/>
</dbReference>
<evidence type="ECO:0000256" key="1">
    <source>
        <dbReference type="SAM" id="Coils"/>
    </source>
</evidence>
<organism evidence="4">
    <name type="scientific">Guillardia theta (strain CCMP2712)</name>
    <name type="common">Cryptophyte</name>
    <dbReference type="NCBI Taxonomy" id="905079"/>
    <lineage>
        <taxon>Eukaryota</taxon>
        <taxon>Cryptophyceae</taxon>
        <taxon>Pyrenomonadales</taxon>
        <taxon>Geminigeraceae</taxon>
        <taxon>Guillardia</taxon>
    </lineage>
</organism>
<keyword evidence="6" id="KW-1185">Reference proteome</keyword>
<evidence type="ECO:0000313" key="5">
    <source>
        <dbReference type="EnsemblProtists" id="EKX32763"/>
    </source>
</evidence>
<dbReference type="PaxDb" id="55529-EKX32763"/>
<dbReference type="EnsemblProtists" id="EKX32763">
    <property type="protein sequence ID" value="EKX32763"/>
    <property type="gene ID" value="GUITHDRAFT_166628"/>
</dbReference>
<dbReference type="AlphaFoldDB" id="L1I966"/>
<evidence type="ECO:0000259" key="3">
    <source>
        <dbReference type="PROSITE" id="PS50106"/>
    </source>
</evidence>
<dbReference type="GeneID" id="17289491"/>
<dbReference type="InterPro" id="IPR001478">
    <property type="entry name" value="PDZ"/>
</dbReference>